<keyword evidence="1" id="KW-0460">Magnesium</keyword>
<dbReference type="EMBL" id="CP028901">
    <property type="protein sequence ID" value="AWB33017.1"/>
    <property type="molecule type" value="Genomic_DNA"/>
</dbReference>
<dbReference type="Proteomes" id="UP000244571">
    <property type="component" value="Chromosome"/>
</dbReference>
<evidence type="ECO:0000256" key="1">
    <source>
        <dbReference type="ARBA" id="ARBA00022842"/>
    </source>
</evidence>
<feature type="compositionally biased region" description="Polar residues" evidence="2">
    <location>
        <begin position="227"/>
        <end position="245"/>
    </location>
</feature>
<evidence type="ECO:0000313" key="5">
    <source>
        <dbReference type="Proteomes" id="UP000244571"/>
    </source>
</evidence>
<dbReference type="KEGG" id="boz:DBV39_03995"/>
<keyword evidence="5" id="KW-1185">Reference proteome</keyword>
<sequence>MRRIRTVGRQYSKNIKVQQYERTEVQKYKGTETPTITTEFQNMTKTEHWPANTDRNRTPPQVEVVILAAGQGQRFEASGGQGHKALAPIWDQRGTLELLLSRLRKCGNQHEGQFGEPRHLPVTVVTGRWADSIQAVAQRYNANVVHNPDHANATLLQSLVYAIKHRCTNRVSGASCVGCVRCGICVCQADRVLVLFADTLYSLKALQTLVQACMREAKSDPGLECLSTGQETRVSTSHHSQNPPQIRSQPCALVAISPAPAKHARLQVMSTAVRSVRAEDARGDSVDSRQASASTDSHYTEGAWPEQTRVHVTDDNKVLRFDDPDSEWQMAHAVVWPRHMMTRLVEAVDVAQQTNVSRQWQVLQQIIETASKPATSAVRAVRLPAWSTFDVDTIDDLTALQHDHRVHQEHLEYFDSHVSKERTLGSEPDALLDQVYRKYCESPSLLDMNSRCYGTCTQYARMFLQTRSVFTVNVWN</sequence>
<feature type="compositionally biased region" description="Basic and acidic residues" evidence="2">
    <location>
        <begin position="278"/>
        <end position="287"/>
    </location>
</feature>
<dbReference type="Pfam" id="PF12804">
    <property type="entry name" value="NTP_transf_3"/>
    <property type="match status" value="1"/>
</dbReference>
<protein>
    <recommendedName>
        <fullName evidence="3">MobA-like NTP transferase domain-containing protein</fullName>
    </recommendedName>
</protein>
<dbReference type="Gene3D" id="3.90.550.10">
    <property type="entry name" value="Spore Coat Polysaccharide Biosynthesis Protein SpsA, Chain A"/>
    <property type="match status" value="1"/>
</dbReference>
<organism evidence="4 5">
    <name type="scientific">Orrella marina</name>
    <dbReference type="NCBI Taxonomy" id="2163011"/>
    <lineage>
        <taxon>Bacteria</taxon>
        <taxon>Pseudomonadati</taxon>
        <taxon>Pseudomonadota</taxon>
        <taxon>Betaproteobacteria</taxon>
        <taxon>Burkholderiales</taxon>
        <taxon>Alcaligenaceae</taxon>
        <taxon>Orrella</taxon>
    </lineage>
</organism>
<dbReference type="SUPFAM" id="SSF53448">
    <property type="entry name" value="Nucleotide-diphospho-sugar transferases"/>
    <property type="match status" value="1"/>
</dbReference>
<evidence type="ECO:0000256" key="2">
    <source>
        <dbReference type="SAM" id="MobiDB-lite"/>
    </source>
</evidence>
<dbReference type="InterPro" id="IPR025877">
    <property type="entry name" value="MobA-like_NTP_Trfase"/>
</dbReference>
<feature type="domain" description="MobA-like NTP transferase" evidence="3">
    <location>
        <begin position="64"/>
        <end position="214"/>
    </location>
</feature>
<reference evidence="4 5" key="1">
    <citation type="submission" date="2018-04" db="EMBL/GenBank/DDBJ databases">
        <title>Bordetella sp. HZ20 isolated from seawater.</title>
        <authorList>
            <person name="Sun C."/>
        </authorList>
    </citation>
    <scope>NUCLEOTIDE SEQUENCE [LARGE SCALE GENOMIC DNA]</scope>
    <source>
        <strain evidence="4 5">HZ20</strain>
    </source>
</reference>
<dbReference type="AlphaFoldDB" id="A0A2R4XGS4"/>
<feature type="region of interest" description="Disordered" evidence="2">
    <location>
        <begin position="224"/>
        <end position="245"/>
    </location>
</feature>
<evidence type="ECO:0000313" key="4">
    <source>
        <dbReference type="EMBL" id="AWB33017.1"/>
    </source>
</evidence>
<feature type="compositionally biased region" description="Polar residues" evidence="2">
    <location>
        <begin position="288"/>
        <end position="297"/>
    </location>
</feature>
<name>A0A2R4XGS4_9BURK</name>
<dbReference type="InterPro" id="IPR029044">
    <property type="entry name" value="Nucleotide-diphossugar_trans"/>
</dbReference>
<accession>A0A2R4XGS4</accession>
<gene>
    <name evidence="4" type="ORF">DBV39_03995</name>
</gene>
<dbReference type="GO" id="GO:0016779">
    <property type="term" value="F:nucleotidyltransferase activity"/>
    <property type="evidence" value="ECO:0007669"/>
    <property type="project" value="UniProtKB-ARBA"/>
</dbReference>
<evidence type="ECO:0000259" key="3">
    <source>
        <dbReference type="Pfam" id="PF12804"/>
    </source>
</evidence>
<feature type="region of interest" description="Disordered" evidence="2">
    <location>
        <begin position="278"/>
        <end position="300"/>
    </location>
</feature>
<proteinExistence type="predicted"/>